<evidence type="ECO:0000313" key="18">
    <source>
        <dbReference type="Proteomes" id="UP001501612"/>
    </source>
</evidence>
<evidence type="ECO:0000256" key="8">
    <source>
        <dbReference type="ARBA" id="ARBA00022723"/>
    </source>
</evidence>
<organism evidence="17 18">
    <name type="scientific">Nocardioides lentus</name>
    <dbReference type="NCBI Taxonomy" id="338077"/>
    <lineage>
        <taxon>Bacteria</taxon>
        <taxon>Bacillati</taxon>
        <taxon>Actinomycetota</taxon>
        <taxon>Actinomycetes</taxon>
        <taxon>Propionibacteriales</taxon>
        <taxon>Nocardioidaceae</taxon>
        <taxon>Nocardioides</taxon>
    </lineage>
</organism>
<evidence type="ECO:0000256" key="14">
    <source>
        <dbReference type="SAM" id="MobiDB-lite"/>
    </source>
</evidence>
<evidence type="ECO:0000259" key="15">
    <source>
        <dbReference type="Pfam" id="PF01433"/>
    </source>
</evidence>
<evidence type="ECO:0000313" key="17">
    <source>
        <dbReference type="EMBL" id="GAA1908444.1"/>
    </source>
</evidence>
<comment type="similarity">
    <text evidence="3">Belongs to the peptidase M1 family.</text>
</comment>
<dbReference type="PANTHER" id="PTHR11533:SF174">
    <property type="entry name" value="PUROMYCIN-SENSITIVE AMINOPEPTIDASE-RELATED"/>
    <property type="match status" value="1"/>
</dbReference>
<dbReference type="Pfam" id="PF01433">
    <property type="entry name" value="Peptidase_M1"/>
    <property type="match status" value="1"/>
</dbReference>
<dbReference type="Proteomes" id="UP001501612">
    <property type="component" value="Unassembled WGS sequence"/>
</dbReference>
<comment type="cofactor">
    <cofactor evidence="2">
        <name>Zn(2+)</name>
        <dbReference type="ChEBI" id="CHEBI:29105"/>
    </cofactor>
</comment>
<evidence type="ECO:0000256" key="4">
    <source>
        <dbReference type="ARBA" id="ARBA00012564"/>
    </source>
</evidence>
<dbReference type="Pfam" id="PF11838">
    <property type="entry name" value="ERAP1_C"/>
    <property type="match status" value="1"/>
</dbReference>
<keyword evidence="18" id="KW-1185">Reference proteome</keyword>
<feature type="compositionally biased region" description="Low complexity" evidence="14">
    <location>
        <begin position="813"/>
        <end position="824"/>
    </location>
</feature>
<keyword evidence="7" id="KW-0645">Protease</keyword>
<evidence type="ECO:0000256" key="3">
    <source>
        <dbReference type="ARBA" id="ARBA00010136"/>
    </source>
</evidence>
<dbReference type="Gene3D" id="1.10.390.10">
    <property type="entry name" value="Neutral Protease Domain 2"/>
    <property type="match status" value="1"/>
</dbReference>
<evidence type="ECO:0000256" key="12">
    <source>
        <dbReference type="ARBA" id="ARBA00029811"/>
    </source>
</evidence>
<dbReference type="RefSeq" id="WP_344003741.1">
    <property type="nucleotide sequence ID" value="NZ_BAAAMY010000002.1"/>
</dbReference>
<evidence type="ECO:0000256" key="7">
    <source>
        <dbReference type="ARBA" id="ARBA00022670"/>
    </source>
</evidence>
<feature type="domain" description="ERAP1-like C-terminal" evidence="16">
    <location>
        <begin position="512"/>
        <end position="806"/>
    </location>
</feature>
<dbReference type="InterPro" id="IPR027268">
    <property type="entry name" value="Peptidase_M4/M1_CTD_sf"/>
</dbReference>
<evidence type="ECO:0000256" key="13">
    <source>
        <dbReference type="ARBA" id="ARBA00031533"/>
    </source>
</evidence>
<protein>
    <recommendedName>
        <fullName evidence="5">Aminopeptidase N</fullName>
        <ecNumber evidence="4">3.4.11.2</ecNumber>
    </recommendedName>
    <alternativeName>
        <fullName evidence="12">Alanine aminopeptidase</fullName>
    </alternativeName>
    <alternativeName>
        <fullName evidence="13">Lysyl aminopeptidase</fullName>
    </alternativeName>
</protein>
<sequence length="832" mass="89504">MTGTHRSLTREEAAARADLLRVETYRLQWDLTRGDEVFGATTSVRFRSGTGRTFLDVRAVEVAAATLDGAALDPGTVVDGRLPLDLAEGEHELRLAATMAYRHDGEGLHRAVDPADAAAYVYLMCFMDAAPTAWACFDQPDLKARVEVEVLAPVDWTVLGNGAATALGEGRWRLAPTEPLSTYLVTLAAGPWHVLRAEHDGIGLGLSARRSLAADLDREADELFTLTRQSFDELHRLFGIRYPFGQYHQAFVPEFNAGAMENAGCVLFRDPMVFTSRVTRDARIGRATTIAHEMAHQWFGNLVTPRWWDDLWLNESFAEYAGTRVAADATTYADAWTNESYVRRQWGLVADRRPTTHPVAGVPGVAAPDAAAALADFDGISYAKGAAVLRQLAGRDDTVFWRGVTDHMERHRFGNATLADLVGSWERAGAGDLSGFVEGWLRTAGPDTLRLDRDAGAVRCTPHDPQAARRSHALAVATGPDWRTERLVVEGETTPYAAPAGAPVVLDPAEETWALVLPDPVTLAALPQVLPAAPRRLRASLWNQLRSAVHEAAVDPALVLDVVAASVPTEGDEDALARVLPWALRAVVPHAADPEAAAQVVHEVALERARAADPGSSLQLAAAQSGVAAAGDVDLLRSWLTGVPVADGLTTDTDLRWRVLRRLAVLGGTDLAELDAELAAHRTAQTTTEHARARASLPEPEAKAWAWSLFTGGTASSSYELEAAGHGMWQHDQVELTEPYAARYLREAPATASLRSGWMLALAAGAFFPVTSLSRTTLVGVRELAASADLDAGLRRPLLDAADDLARALALREAFPSTPSTPSTDPAPPVTP</sequence>
<evidence type="ECO:0000256" key="9">
    <source>
        <dbReference type="ARBA" id="ARBA00022801"/>
    </source>
</evidence>
<feature type="domain" description="Peptidase M1 membrane alanine aminopeptidase" evidence="15">
    <location>
        <begin position="227"/>
        <end position="440"/>
    </location>
</feature>
<dbReference type="PRINTS" id="PR00756">
    <property type="entry name" value="ALADIPTASE"/>
</dbReference>
<accession>A0ABN2P0R9</accession>
<feature type="region of interest" description="Disordered" evidence="14">
    <location>
        <begin position="813"/>
        <end position="832"/>
    </location>
</feature>
<evidence type="ECO:0000256" key="11">
    <source>
        <dbReference type="ARBA" id="ARBA00023049"/>
    </source>
</evidence>
<keyword evidence="6 17" id="KW-0031">Aminopeptidase</keyword>
<evidence type="ECO:0000259" key="16">
    <source>
        <dbReference type="Pfam" id="PF11838"/>
    </source>
</evidence>
<dbReference type="GO" id="GO:0004177">
    <property type="term" value="F:aminopeptidase activity"/>
    <property type="evidence" value="ECO:0007669"/>
    <property type="project" value="UniProtKB-KW"/>
</dbReference>
<dbReference type="NCBIfam" id="TIGR02412">
    <property type="entry name" value="pepN_strep_liv"/>
    <property type="match status" value="1"/>
</dbReference>
<dbReference type="SUPFAM" id="SSF63737">
    <property type="entry name" value="Leukotriene A4 hydrolase N-terminal domain"/>
    <property type="match status" value="1"/>
</dbReference>
<dbReference type="InterPro" id="IPR001930">
    <property type="entry name" value="Peptidase_M1"/>
</dbReference>
<proteinExistence type="inferred from homology"/>
<keyword evidence="11" id="KW-0482">Metalloprotease</keyword>
<gene>
    <name evidence="17" type="primary">pepN_1</name>
    <name evidence="17" type="ORF">GCM10009737_06790</name>
</gene>
<reference evidence="17 18" key="1">
    <citation type="journal article" date="2019" name="Int. J. Syst. Evol. Microbiol.">
        <title>The Global Catalogue of Microorganisms (GCM) 10K type strain sequencing project: providing services to taxonomists for standard genome sequencing and annotation.</title>
        <authorList>
            <consortium name="The Broad Institute Genomics Platform"/>
            <consortium name="The Broad Institute Genome Sequencing Center for Infectious Disease"/>
            <person name="Wu L."/>
            <person name="Ma J."/>
        </authorList>
    </citation>
    <scope>NUCLEOTIDE SEQUENCE [LARGE SCALE GENOMIC DNA]</scope>
    <source>
        <strain evidence="17 18">JCM 14046</strain>
    </source>
</reference>
<dbReference type="EC" id="3.4.11.2" evidence="4"/>
<dbReference type="InterPro" id="IPR012778">
    <property type="entry name" value="Pept_M1_aminopeptidase"/>
</dbReference>
<evidence type="ECO:0000256" key="6">
    <source>
        <dbReference type="ARBA" id="ARBA00022438"/>
    </source>
</evidence>
<evidence type="ECO:0000256" key="1">
    <source>
        <dbReference type="ARBA" id="ARBA00000098"/>
    </source>
</evidence>
<keyword evidence="10" id="KW-0862">Zinc</keyword>
<dbReference type="InterPro" id="IPR024571">
    <property type="entry name" value="ERAP1-like_C_dom"/>
</dbReference>
<dbReference type="InterPro" id="IPR014782">
    <property type="entry name" value="Peptidase_M1_dom"/>
</dbReference>
<dbReference type="InterPro" id="IPR050344">
    <property type="entry name" value="Peptidase_M1_aminopeptidases"/>
</dbReference>
<evidence type="ECO:0000256" key="2">
    <source>
        <dbReference type="ARBA" id="ARBA00001947"/>
    </source>
</evidence>
<dbReference type="InterPro" id="IPR042097">
    <property type="entry name" value="Aminopeptidase_N-like_N_sf"/>
</dbReference>
<dbReference type="Gene3D" id="2.60.40.1730">
    <property type="entry name" value="tricorn interacting facor f3 domain"/>
    <property type="match status" value="1"/>
</dbReference>
<dbReference type="SUPFAM" id="SSF55486">
    <property type="entry name" value="Metalloproteases ('zincins'), catalytic domain"/>
    <property type="match status" value="1"/>
</dbReference>
<evidence type="ECO:0000256" key="5">
    <source>
        <dbReference type="ARBA" id="ARBA00015611"/>
    </source>
</evidence>
<keyword evidence="8" id="KW-0479">Metal-binding</keyword>
<comment type="catalytic activity">
    <reaction evidence="1">
        <text>Release of an N-terminal amino acid, Xaa-|-Yaa- from a peptide, amide or arylamide. Xaa is preferably Ala, but may be most amino acids including Pro (slow action). When a terminal hydrophobic residue is followed by a prolyl residue, the two may be released as an intact Xaa-Pro dipeptide.</text>
        <dbReference type="EC" id="3.4.11.2"/>
    </reaction>
</comment>
<comment type="caution">
    <text evidence="17">The sequence shown here is derived from an EMBL/GenBank/DDBJ whole genome shotgun (WGS) entry which is preliminary data.</text>
</comment>
<keyword evidence="9" id="KW-0378">Hydrolase</keyword>
<name>A0ABN2P0R9_9ACTN</name>
<dbReference type="EMBL" id="BAAAMY010000002">
    <property type="protein sequence ID" value="GAA1908444.1"/>
    <property type="molecule type" value="Genomic_DNA"/>
</dbReference>
<dbReference type="CDD" id="cd09602">
    <property type="entry name" value="M1_APN"/>
    <property type="match status" value="1"/>
</dbReference>
<dbReference type="PANTHER" id="PTHR11533">
    <property type="entry name" value="PROTEASE M1 ZINC METALLOPROTEASE"/>
    <property type="match status" value="1"/>
</dbReference>
<evidence type="ECO:0000256" key="10">
    <source>
        <dbReference type="ARBA" id="ARBA00022833"/>
    </source>
</evidence>